<keyword evidence="1" id="KW-1133">Transmembrane helix</keyword>
<feature type="transmembrane region" description="Helical" evidence="1">
    <location>
        <begin position="124"/>
        <end position="142"/>
    </location>
</feature>
<keyword evidence="1" id="KW-0472">Membrane</keyword>
<dbReference type="EMBL" id="JACJQY010000023">
    <property type="protein sequence ID" value="MBD2318045.1"/>
    <property type="molecule type" value="Genomic_DNA"/>
</dbReference>
<evidence type="ECO:0000256" key="1">
    <source>
        <dbReference type="SAM" id="Phobius"/>
    </source>
</evidence>
<keyword evidence="1" id="KW-0812">Transmembrane</keyword>
<reference evidence="2 3" key="1">
    <citation type="journal article" date="2020" name="ISME J.">
        <title>Comparative genomics reveals insights into cyanobacterial evolution and habitat adaptation.</title>
        <authorList>
            <person name="Chen M.Y."/>
            <person name="Teng W.K."/>
            <person name="Zhao L."/>
            <person name="Hu C.X."/>
            <person name="Zhou Y.K."/>
            <person name="Han B.P."/>
            <person name="Song L.R."/>
            <person name="Shu W.S."/>
        </authorList>
    </citation>
    <scope>NUCLEOTIDE SEQUENCE [LARGE SCALE GENOMIC DNA]</scope>
    <source>
        <strain evidence="2 3">FACHB-1050</strain>
    </source>
</reference>
<feature type="transmembrane region" description="Helical" evidence="1">
    <location>
        <begin position="47"/>
        <end position="66"/>
    </location>
</feature>
<dbReference type="InterPro" id="IPR009793">
    <property type="entry name" value="DUF1361"/>
</dbReference>
<keyword evidence="3" id="KW-1185">Reference proteome</keyword>
<evidence type="ECO:0000313" key="3">
    <source>
        <dbReference type="Proteomes" id="UP000618445"/>
    </source>
</evidence>
<protein>
    <submittedName>
        <fullName evidence="2">DUF1361 domain-containing protein</fullName>
    </submittedName>
</protein>
<organism evidence="2 3">
    <name type="scientific">Phormidium tenue FACHB-1050</name>
    <dbReference type="NCBI Taxonomy" id="2692857"/>
    <lineage>
        <taxon>Bacteria</taxon>
        <taxon>Bacillati</taxon>
        <taxon>Cyanobacteriota</taxon>
        <taxon>Cyanophyceae</taxon>
        <taxon>Oscillatoriophycideae</taxon>
        <taxon>Oscillatoriales</taxon>
        <taxon>Oscillatoriaceae</taxon>
        <taxon>Phormidium</taxon>
    </lineage>
</organism>
<feature type="transmembrane region" description="Helical" evidence="1">
    <location>
        <begin position="15"/>
        <end position="35"/>
    </location>
</feature>
<comment type="caution">
    <text evidence="2">The sequence shown here is derived from an EMBL/GenBank/DDBJ whole genome shotgun (WGS) entry which is preliminary data.</text>
</comment>
<dbReference type="Pfam" id="PF07099">
    <property type="entry name" value="DUF1361"/>
    <property type="match status" value="1"/>
</dbReference>
<proteinExistence type="predicted"/>
<name>A0ABR8CD50_9CYAN</name>
<accession>A0ABR8CD50</accession>
<sequence>MAAAIELFWENIERFMAWNLFLAMIPCVLSFMLFAKRSPRRLPFNPLWWFGLAIFILFLPNAPYVITDIIHFVKDMRSDVSDNGLIFVLIPQYIAFILLGFQCYVISLIKLVQYVDWLKLTRKITLLEVSLNFICAIGVYWGRVNRLNSWDVFTNPQSVIQDATRNLGNPNFFLGTVIFFIIFTSLYYIFKWINIAIFFYWQNRSNRVPV</sequence>
<dbReference type="Proteomes" id="UP000618445">
    <property type="component" value="Unassembled WGS sequence"/>
</dbReference>
<feature type="transmembrane region" description="Helical" evidence="1">
    <location>
        <begin position="172"/>
        <end position="201"/>
    </location>
</feature>
<dbReference type="RefSeq" id="WP_190578846.1">
    <property type="nucleotide sequence ID" value="NZ_CAWPQU010000016.1"/>
</dbReference>
<evidence type="ECO:0000313" key="2">
    <source>
        <dbReference type="EMBL" id="MBD2318045.1"/>
    </source>
</evidence>
<gene>
    <name evidence="2" type="ORF">H6G05_14470</name>
</gene>
<feature type="transmembrane region" description="Helical" evidence="1">
    <location>
        <begin position="86"/>
        <end position="112"/>
    </location>
</feature>